<sequence length="101" mass="11359">MPKILMCLAILAVVAMVESRPSSDIEKVPCVGCNPPENITRKKRCLLDIIDILLGGNRSREPKHIYIGNGHHNKNKVIILSPDGRYNYEALLPDDLFSYEN</sequence>
<reference evidence="2" key="1">
    <citation type="submission" date="2021-12" db="EMBL/GenBank/DDBJ databases">
        <authorList>
            <person name="Martin H S."/>
        </authorList>
    </citation>
    <scope>NUCLEOTIDE SEQUENCE</scope>
</reference>
<name>A0A8J9VLY4_9NEOP</name>
<evidence type="ECO:0000256" key="1">
    <source>
        <dbReference type="SAM" id="SignalP"/>
    </source>
</evidence>
<feature type="signal peptide" evidence="1">
    <location>
        <begin position="1"/>
        <end position="19"/>
    </location>
</feature>
<accession>A0A8J9VLY4</accession>
<feature type="chain" id="PRO_5035458647" evidence="1">
    <location>
        <begin position="20"/>
        <end position="101"/>
    </location>
</feature>
<dbReference type="AlphaFoldDB" id="A0A8J9VLY4"/>
<keyword evidence="3" id="KW-1185">Reference proteome</keyword>
<dbReference type="EMBL" id="OV170225">
    <property type="protein sequence ID" value="CAH0725308.1"/>
    <property type="molecule type" value="Genomic_DNA"/>
</dbReference>
<keyword evidence="1" id="KW-0732">Signal</keyword>
<protein>
    <submittedName>
        <fullName evidence="2">Uncharacterized protein</fullName>
    </submittedName>
</protein>
<gene>
    <name evidence="2" type="ORF">BINO364_LOCUS10902</name>
</gene>
<feature type="non-terminal residue" evidence="2">
    <location>
        <position position="101"/>
    </location>
</feature>
<proteinExistence type="predicted"/>
<evidence type="ECO:0000313" key="2">
    <source>
        <dbReference type="EMBL" id="CAH0725308.1"/>
    </source>
</evidence>
<evidence type="ECO:0000313" key="3">
    <source>
        <dbReference type="Proteomes" id="UP000838878"/>
    </source>
</evidence>
<dbReference type="Proteomes" id="UP000838878">
    <property type="component" value="Chromosome 5"/>
</dbReference>
<organism evidence="2 3">
    <name type="scientific">Brenthis ino</name>
    <name type="common">lesser marbled fritillary</name>
    <dbReference type="NCBI Taxonomy" id="405034"/>
    <lineage>
        <taxon>Eukaryota</taxon>
        <taxon>Metazoa</taxon>
        <taxon>Ecdysozoa</taxon>
        <taxon>Arthropoda</taxon>
        <taxon>Hexapoda</taxon>
        <taxon>Insecta</taxon>
        <taxon>Pterygota</taxon>
        <taxon>Neoptera</taxon>
        <taxon>Endopterygota</taxon>
        <taxon>Lepidoptera</taxon>
        <taxon>Glossata</taxon>
        <taxon>Ditrysia</taxon>
        <taxon>Papilionoidea</taxon>
        <taxon>Nymphalidae</taxon>
        <taxon>Heliconiinae</taxon>
        <taxon>Argynnini</taxon>
        <taxon>Brenthis</taxon>
    </lineage>
</organism>